<evidence type="ECO:0000313" key="1">
    <source>
        <dbReference type="EMBL" id="KAG2835681.1"/>
    </source>
</evidence>
<gene>
    <name evidence="1" type="ORF">PC113_g20172</name>
</gene>
<dbReference type="Proteomes" id="UP000735874">
    <property type="component" value="Unassembled WGS sequence"/>
</dbReference>
<dbReference type="VEuPathDB" id="FungiDB:PC110_g21336"/>
<dbReference type="AlphaFoldDB" id="A0A8T1JTB2"/>
<comment type="caution">
    <text evidence="1">The sequence shown here is derived from an EMBL/GenBank/DDBJ whole genome shotgun (WGS) entry which is preliminary data.</text>
</comment>
<evidence type="ECO:0000313" key="2">
    <source>
        <dbReference type="Proteomes" id="UP000735874"/>
    </source>
</evidence>
<name>A0A8T1JTB2_9STRA</name>
<accession>A0A8T1JTB2</accession>
<sequence>MLGVIATDMIVAGGRSLYRPLEEAERQRGLGHRGVGEGETTEGQGPSVFGTEGRAEQSEVMKEPLAAGENEFKDAAVDTVPSGPMARVAAIKSEVKTEPNVKVEYDGGQSQMGEYGYGTSHDNFGADDEEEVEITPQRVVHAATTAVAGTDDSESLARITIADEPCFDGGCGHGIFIVWKRWNGSE</sequence>
<protein>
    <submittedName>
        <fullName evidence="1">Uncharacterized protein</fullName>
    </submittedName>
</protein>
<proteinExistence type="predicted"/>
<dbReference type="EMBL" id="RCMG01001124">
    <property type="protein sequence ID" value="KAG2835681.1"/>
    <property type="molecule type" value="Genomic_DNA"/>
</dbReference>
<organism evidence="1 2">
    <name type="scientific">Phytophthora cactorum</name>
    <dbReference type="NCBI Taxonomy" id="29920"/>
    <lineage>
        <taxon>Eukaryota</taxon>
        <taxon>Sar</taxon>
        <taxon>Stramenopiles</taxon>
        <taxon>Oomycota</taxon>
        <taxon>Peronosporomycetes</taxon>
        <taxon>Peronosporales</taxon>
        <taxon>Peronosporaceae</taxon>
        <taxon>Phytophthora</taxon>
    </lineage>
</organism>
<reference evidence="1" key="1">
    <citation type="submission" date="2018-10" db="EMBL/GenBank/DDBJ databases">
        <title>Effector identification in a new, highly contiguous assembly of the strawberry crown rot pathogen Phytophthora cactorum.</title>
        <authorList>
            <person name="Armitage A.D."/>
            <person name="Nellist C.F."/>
            <person name="Bates H."/>
            <person name="Vickerstaff R.J."/>
            <person name="Harrison R.J."/>
        </authorList>
    </citation>
    <scope>NUCLEOTIDE SEQUENCE</scope>
    <source>
        <strain evidence="1">15-7</strain>
    </source>
</reference>